<keyword evidence="3" id="KW-1185">Reference proteome</keyword>
<protein>
    <submittedName>
        <fullName evidence="2">Uncharacterized protein</fullName>
    </submittedName>
</protein>
<evidence type="ECO:0000313" key="2">
    <source>
        <dbReference type="EMBL" id="KAG0713456.1"/>
    </source>
</evidence>
<feature type="region of interest" description="Disordered" evidence="1">
    <location>
        <begin position="110"/>
        <end position="136"/>
    </location>
</feature>
<accession>A0A8J4XY51</accession>
<gene>
    <name evidence="2" type="ORF">GWK47_016207</name>
</gene>
<dbReference type="AlphaFoldDB" id="A0A8J4XY51"/>
<comment type="caution">
    <text evidence="2">The sequence shown here is derived from an EMBL/GenBank/DDBJ whole genome shotgun (WGS) entry which is preliminary data.</text>
</comment>
<dbReference type="Proteomes" id="UP000770661">
    <property type="component" value="Unassembled WGS sequence"/>
</dbReference>
<name>A0A8J4XY51_CHIOP</name>
<evidence type="ECO:0000256" key="1">
    <source>
        <dbReference type="SAM" id="MobiDB-lite"/>
    </source>
</evidence>
<dbReference type="EMBL" id="JACEEZ010021476">
    <property type="protein sequence ID" value="KAG0713456.1"/>
    <property type="molecule type" value="Genomic_DNA"/>
</dbReference>
<evidence type="ECO:0000313" key="3">
    <source>
        <dbReference type="Proteomes" id="UP000770661"/>
    </source>
</evidence>
<feature type="compositionally biased region" description="Basic and acidic residues" evidence="1">
    <location>
        <begin position="110"/>
        <end position="121"/>
    </location>
</feature>
<reference evidence="2" key="1">
    <citation type="submission" date="2020-07" db="EMBL/GenBank/DDBJ databases">
        <title>The High-quality genome of the commercially important snow crab, Chionoecetes opilio.</title>
        <authorList>
            <person name="Jeong J.-H."/>
            <person name="Ryu S."/>
        </authorList>
    </citation>
    <scope>NUCLEOTIDE SEQUENCE</scope>
    <source>
        <strain evidence="2">MADBK_172401_WGS</strain>
        <tissue evidence="2">Digestive gland</tissue>
    </source>
</reference>
<sequence length="234" mass="24807">MSAAEGISAASVLVAEGREVALSASAVVESGSVVVVKEAEVKASVVEGERRVECSERCGVALKSVLEAIDDLKRYFVGEVNDLKSVVRKQAIEIRSLKCGGVSGGAHARDVVPGKVPEGDVPRATTKGVVSSKSPRNGEWQVVEHSGVRPKEKKVNNDHVVCTNAFQVLSGLQEEDTEVRTVDDTSSPEGHKLFFNFAFFAIKTLVLSSTVIGRHEFKALAGEDVMAGGRVCSA</sequence>
<organism evidence="2 3">
    <name type="scientific">Chionoecetes opilio</name>
    <name type="common">Atlantic snow crab</name>
    <name type="synonym">Cancer opilio</name>
    <dbReference type="NCBI Taxonomy" id="41210"/>
    <lineage>
        <taxon>Eukaryota</taxon>
        <taxon>Metazoa</taxon>
        <taxon>Ecdysozoa</taxon>
        <taxon>Arthropoda</taxon>
        <taxon>Crustacea</taxon>
        <taxon>Multicrustacea</taxon>
        <taxon>Malacostraca</taxon>
        <taxon>Eumalacostraca</taxon>
        <taxon>Eucarida</taxon>
        <taxon>Decapoda</taxon>
        <taxon>Pleocyemata</taxon>
        <taxon>Brachyura</taxon>
        <taxon>Eubrachyura</taxon>
        <taxon>Majoidea</taxon>
        <taxon>Majidae</taxon>
        <taxon>Chionoecetes</taxon>
    </lineage>
</organism>
<proteinExistence type="predicted"/>